<dbReference type="PANTHER" id="PTHR38479">
    <property type="entry name" value="LMO0824 PROTEIN"/>
    <property type="match status" value="1"/>
</dbReference>
<evidence type="ECO:0000313" key="2">
    <source>
        <dbReference type="Proteomes" id="UP000194761"/>
    </source>
</evidence>
<dbReference type="PANTHER" id="PTHR38479:SF2">
    <property type="entry name" value="WINGED HELIX DNA-BINDING DOMAIN-CONTAINING PROTEIN"/>
    <property type="match status" value="1"/>
</dbReference>
<dbReference type="InterPro" id="IPR009351">
    <property type="entry name" value="AlkZ-like"/>
</dbReference>
<dbReference type="RefSeq" id="WP_086572533.1">
    <property type="nucleotide sequence ID" value="NZ_NGFP01000060.1"/>
</dbReference>
<gene>
    <name evidence="1" type="ORF">CA984_15270</name>
</gene>
<comment type="caution">
    <text evidence="1">The sequence shown here is derived from an EMBL/GenBank/DDBJ whole genome shotgun (WGS) entry which is preliminary data.</text>
</comment>
<dbReference type="EMBL" id="NGFP01000060">
    <property type="protein sequence ID" value="OUC96335.1"/>
    <property type="molecule type" value="Genomic_DNA"/>
</dbReference>
<organism evidence="1 2">
    <name type="scientific">Streptosporangium minutum</name>
    <dbReference type="NCBI Taxonomy" id="569862"/>
    <lineage>
        <taxon>Bacteria</taxon>
        <taxon>Bacillati</taxon>
        <taxon>Actinomycetota</taxon>
        <taxon>Actinomycetes</taxon>
        <taxon>Streptosporangiales</taxon>
        <taxon>Streptosporangiaceae</taxon>
        <taxon>Streptosporangium</taxon>
    </lineage>
</organism>
<dbReference type="AlphaFoldDB" id="A0A243RN05"/>
<evidence type="ECO:0000313" key="1">
    <source>
        <dbReference type="EMBL" id="OUC96335.1"/>
    </source>
</evidence>
<accession>A0A243RN05</accession>
<reference evidence="1 2" key="1">
    <citation type="submission" date="2017-05" db="EMBL/GenBank/DDBJ databases">
        <title>Biotechnological potential of actinobacteria isolated from South African environments.</title>
        <authorList>
            <person name="Le Roes-Hill M."/>
            <person name="Prins A."/>
            <person name="Durrell K.A."/>
        </authorList>
    </citation>
    <scope>NUCLEOTIDE SEQUENCE [LARGE SCALE GENOMIC DNA]</scope>
    <source>
        <strain evidence="1">M26</strain>
    </source>
</reference>
<dbReference type="Proteomes" id="UP000194761">
    <property type="component" value="Unassembled WGS sequence"/>
</dbReference>
<name>A0A243RN05_9ACTN</name>
<protein>
    <recommendedName>
        <fullName evidence="3">Winged helix DNA-binding domain-containing protein</fullName>
    </recommendedName>
</protein>
<keyword evidence="2" id="KW-1185">Reference proteome</keyword>
<proteinExistence type="predicted"/>
<sequence>MTDAPVLSQRALNRTLLERQLLTRRTSHSALQVIEHLVAMQGQEPNWPYIGLWTRLIDFRKEELNSLLQDRKVVRSTMLRRTVHLAVADDFRWLRPTVQPIVSSALKAAFYAGEIEGLDLDELARVGRELLSGQTLTRQEFGRLLVERFPGRHGGRLAESVEIMVAMAHGPATGAWGRWGNPPRVPVTLAEEWNGRPMAASPEPETMIRRYLAAFGPATVMDIQAWSGLTRLREVVEGMRKQLRVLRDEEGRELFDLPGAPLADASQPVPVRFLPAFDNALLGHKDRSRVISDADRKRFAKVASGGVPMFLVDGFVQGTWSVQGSMLLLAPFRPLTEAETAAVLEEADSLLAFIALDAPERNIAFVDDEMVPVNRLHAGQRIRNKVS</sequence>
<dbReference type="Pfam" id="PF06224">
    <property type="entry name" value="AlkZ-like"/>
    <property type="match status" value="1"/>
</dbReference>
<evidence type="ECO:0008006" key="3">
    <source>
        <dbReference type="Google" id="ProtNLM"/>
    </source>
</evidence>